<dbReference type="Pfam" id="PF00990">
    <property type="entry name" value="GGDEF"/>
    <property type="match status" value="1"/>
</dbReference>
<proteinExistence type="predicted"/>
<dbReference type="NCBIfam" id="TIGR00254">
    <property type="entry name" value="GGDEF"/>
    <property type="match status" value="1"/>
</dbReference>
<dbReference type="InterPro" id="IPR050469">
    <property type="entry name" value="Diguanylate_Cyclase"/>
</dbReference>
<keyword evidence="2" id="KW-0812">Transmembrane</keyword>
<feature type="transmembrane region" description="Helical" evidence="2">
    <location>
        <begin position="189"/>
        <end position="210"/>
    </location>
</feature>
<dbReference type="InterPro" id="IPR029787">
    <property type="entry name" value="Nucleotide_cyclase"/>
</dbReference>
<feature type="transmembrane region" description="Helical" evidence="2">
    <location>
        <begin position="36"/>
        <end position="55"/>
    </location>
</feature>
<dbReference type="SUPFAM" id="SSF55073">
    <property type="entry name" value="Nucleotide cyclase"/>
    <property type="match status" value="1"/>
</dbReference>
<keyword evidence="2" id="KW-1133">Transmembrane helix</keyword>
<dbReference type="CDD" id="cd01949">
    <property type="entry name" value="GGDEF"/>
    <property type="match status" value="1"/>
</dbReference>
<comment type="caution">
    <text evidence="4">The sequence shown here is derived from an EMBL/GenBank/DDBJ whole genome shotgun (WGS) entry which is preliminary data.</text>
</comment>
<organism evidence="4 5">
    <name type="scientific">Pseudaquabacterium rugosum</name>
    <dbReference type="NCBI Taxonomy" id="2984194"/>
    <lineage>
        <taxon>Bacteria</taxon>
        <taxon>Pseudomonadati</taxon>
        <taxon>Pseudomonadota</taxon>
        <taxon>Betaproteobacteria</taxon>
        <taxon>Burkholderiales</taxon>
        <taxon>Sphaerotilaceae</taxon>
        <taxon>Pseudaquabacterium</taxon>
    </lineage>
</organism>
<feature type="domain" description="GGDEF" evidence="3">
    <location>
        <begin position="251"/>
        <end position="386"/>
    </location>
</feature>
<keyword evidence="4" id="KW-0808">Transferase</keyword>
<keyword evidence="5" id="KW-1185">Reference proteome</keyword>
<accession>A0ABU9BD45</accession>
<dbReference type="PANTHER" id="PTHR45138:SF24">
    <property type="entry name" value="DIGUANYLATE CYCLASE DGCC-RELATED"/>
    <property type="match status" value="1"/>
</dbReference>
<protein>
    <recommendedName>
        <fullName evidence="1">diguanylate cyclase</fullName>
        <ecNumber evidence="1">2.7.7.65</ecNumber>
    </recommendedName>
</protein>
<evidence type="ECO:0000256" key="1">
    <source>
        <dbReference type="ARBA" id="ARBA00012528"/>
    </source>
</evidence>
<evidence type="ECO:0000313" key="4">
    <source>
        <dbReference type="EMBL" id="MEK8027726.1"/>
    </source>
</evidence>
<dbReference type="EMBL" id="JBBUTF010000016">
    <property type="protein sequence ID" value="MEK8027726.1"/>
    <property type="molecule type" value="Genomic_DNA"/>
</dbReference>
<reference evidence="4 5" key="1">
    <citation type="submission" date="2024-04" db="EMBL/GenBank/DDBJ databases">
        <title>Novel species of the genus Ideonella isolated from streams.</title>
        <authorList>
            <person name="Lu H."/>
        </authorList>
    </citation>
    <scope>NUCLEOTIDE SEQUENCE [LARGE SCALE GENOMIC DNA]</scope>
    <source>
        <strain evidence="4 5">BYS139W</strain>
    </source>
</reference>
<dbReference type="Gene3D" id="3.30.70.270">
    <property type="match status" value="1"/>
</dbReference>
<dbReference type="EC" id="2.7.7.65" evidence="1"/>
<keyword evidence="2" id="KW-0472">Membrane</keyword>
<name>A0ABU9BD45_9BURK</name>
<dbReference type="PANTHER" id="PTHR45138">
    <property type="entry name" value="REGULATORY COMPONENTS OF SENSORY TRANSDUCTION SYSTEM"/>
    <property type="match status" value="1"/>
</dbReference>
<dbReference type="RefSeq" id="WP_341375508.1">
    <property type="nucleotide sequence ID" value="NZ_JBBUTF010000016.1"/>
</dbReference>
<feature type="transmembrane region" description="Helical" evidence="2">
    <location>
        <begin position="149"/>
        <end position="168"/>
    </location>
</feature>
<dbReference type="InterPro" id="IPR043128">
    <property type="entry name" value="Rev_trsase/Diguanyl_cyclase"/>
</dbReference>
<dbReference type="Proteomes" id="UP001368500">
    <property type="component" value="Unassembled WGS sequence"/>
</dbReference>
<sequence>MNLHVPTLMVALMLGFALLTLQVSLAHRRTRSRHELALWSRGCFCLMLDFVLLAADRGQGGLLTSLGQAAQWAGLAFYAQALHWLLLGHAGPRWLVHSQPWAWAVLLALQLVGVSLAGRVAASSLYCAALLASGVVVIRLRGWNAERSLRLVAVSLAGLVLVLLWRGARLLWTEDTIVSLSEAGPIQELAMLATYVGMLGAGFGFVMTVFERTAAQLELMATQDGLTGCLNRATTDELLAQALRQARRAAQPVAFVLMDLDHFKRINDSHGHQTGDEVLRRFAVAVRQRLRASDVFGRLGGEEFGLVLPATDPAGARILVDDVREAVAALQLQGRDGSPIRLTVSAGIAVALPGQEMSAERLYGRADQSLYEAKRCGRNRTELYGASREAEPAAADAGAGAAPVLRAADASERRVG</sequence>
<gene>
    <name evidence="4" type="ORF">AACH11_17310</name>
</gene>
<feature type="transmembrane region" description="Helical" evidence="2">
    <location>
        <begin position="125"/>
        <end position="143"/>
    </location>
</feature>
<evidence type="ECO:0000256" key="2">
    <source>
        <dbReference type="SAM" id="Phobius"/>
    </source>
</evidence>
<dbReference type="GO" id="GO:0052621">
    <property type="term" value="F:diguanylate cyclase activity"/>
    <property type="evidence" value="ECO:0007669"/>
    <property type="project" value="UniProtKB-EC"/>
</dbReference>
<dbReference type="SMART" id="SM00267">
    <property type="entry name" value="GGDEF"/>
    <property type="match status" value="1"/>
</dbReference>
<dbReference type="InterPro" id="IPR000160">
    <property type="entry name" value="GGDEF_dom"/>
</dbReference>
<keyword evidence="4" id="KW-0548">Nucleotidyltransferase</keyword>
<evidence type="ECO:0000313" key="5">
    <source>
        <dbReference type="Proteomes" id="UP001368500"/>
    </source>
</evidence>
<evidence type="ECO:0000259" key="3">
    <source>
        <dbReference type="PROSITE" id="PS50887"/>
    </source>
</evidence>
<dbReference type="PROSITE" id="PS50887">
    <property type="entry name" value="GGDEF"/>
    <property type="match status" value="1"/>
</dbReference>